<organism evidence="2 3">
    <name type="scientific">Frankia canadensis</name>
    <dbReference type="NCBI Taxonomy" id="1836972"/>
    <lineage>
        <taxon>Bacteria</taxon>
        <taxon>Bacillati</taxon>
        <taxon>Actinomycetota</taxon>
        <taxon>Actinomycetes</taxon>
        <taxon>Frankiales</taxon>
        <taxon>Frankiaceae</taxon>
        <taxon>Frankia</taxon>
    </lineage>
</organism>
<dbReference type="EMBL" id="FZMO01000361">
    <property type="protein sequence ID" value="SNQ50238.1"/>
    <property type="molecule type" value="Genomic_DNA"/>
</dbReference>
<evidence type="ECO:0000313" key="2">
    <source>
        <dbReference type="EMBL" id="SNQ50238.1"/>
    </source>
</evidence>
<sequence length="105" mass="11745">MPPPRATDPTHLQRINYPVWVIERRIIRDRKKTRPSATTKRTCGTTYPVNAIPAPAPGGPAAFRPERPTNPPQPGGGAARYRGWPVRPRPASPLASPIRRRRRGR</sequence>
<reference evidence="2 3" key="1">
    <citation type="submission" date="2017-06" db="EMBL/GenBank/DDBJ databases">
        <authorList>
            <person name="Kim H.J."/>
            <person name="Triplett B.A."/>
        </authorList>
    </citation>
    <scope>NUCLEOTIDE SEQUENCE [LARGE SCALE GENOMIC DNA]</scope>
    <source>
        <strain evidence="2">FRACA_ARgP5</strain>
    </source>
</reference>
<gene>
    <name evidence="2" type="ORF">FRACA_4230002</name>
</gene>
<feature type="compositionally biased region" description="Polar residues" evidence="1">
    <location>
        <begin position="35"/>
        <end position="48"/>
    </location>
</feature>
<proteinExistence type="predicted"/>
<keyword evidence="3" id="KW-1185">Reference proteome</keyword>
<dbReference type="AlphaFoldDB" id="A0A2I2KX48"/>
<protein>
    <submittedName>
        <fullName evidence="2">Uncharacterized protein</fullName>
    </submittedName>
</protein>
<evidence type="ECO:0000313" key="3">
    <source>
        <dbReference type="Proteomes" id="UP000234331"/>
    </source>
</evidence>
<feature type="region of interest" description="Disordered" evidence="1">
    <location>
        <begin position="31"/>
        <end position="105"/>
    </location>
</feature>
<name>A0A2I2KX48_9ACTN</name>
<accession>A0A2I2KX48</accession>
<evidence type="ECO:0000256" key="1">
    <source>
        <dbReference type="SAM" id="MobiDB-lite"/>
    </source>
</evidence>
<dbReference type="Proteomes" id="UP000234331">
    <property type="component" value="Unassembled WGS sequence"/>
</dbReference>